<evidence type="ECO:0000313" key="10">
    <source>
        <dbReference type="Proteomes" id="UP000092498"/>
    </source>
</evidence>
<dbReference type="PANTHER" id="PTHR48090:SF3">
    <property type="entry name" value="UNDECAPRENYL-PHOSPHATE 4-DEOXY-4-FORMAMIDO-L-ARABINOSE TRANSFERASE"/>
    <property type="match status" value="1"/>
</dbReference>
<dbReference type="GO" id="GO:0005886">
    <property type="term" value="C:plasma membrane"/>
    <property type="evidence" value="ECO:0007669"/>
    <property type="project" value="TreeGrafter"/>
</dbReference>
<dbReference type="InterPro" id="IPR050256">
    <property type="entry name" value="Glycosyltransferase_2"/>
</dbReference>
<dbReference type="KEGG" id="cbot:ATE48_07385"/>
<evidence type="ECO:0000256" key="7">
    <source>
        <dbReference type="ARBA" id="ARBA00023136"/>
    </source>
</evidence>
<reference evidence="9 10" key="1">
    <citation type="submission" date="2015-11" db="EMBL/GenBank/DDBJ databases">
        <title>Whole-Genome Sequence of Candidatus Oderbacter manganicum from the National Park Lower Oder Valley, Germany.</title>
        <authorList>
            <person name="Braun B."/>
            <person name="Liere K."/>
            <person name="Szewzyk U."/>
        </authorList>
    </citation>
    <scope>NUCLEOTIDE SEQUENCE [LARGE SCALE GENOMIC DNA]</scope>
    <source>
        <strain evidence="9 10">OTSz_A_272</strain>
    </source>
</reference>
<accession>A0A1B1AGS1</accession>
<keyword evidence="3 9" id="KW-0808">Transferase</keyword>
<protein>
    <submittedName>
        <fullName evidence="9">Glycosyl transferase</fullName>
    </submittedName>
</protein>
<evidence type="ECO:0000259" key="8">
    <source>
        <dbReference type="Pfam" id="PF00535"/>
    </source>
</evidence>
<evidence type="ECO:0000256" key="2">
    <source>
        <dbReference type="ARBA" id="ARBA00022676"/>
    </source>
</evidence>
<keyword evidence="10" id="KW-1185">Reference proteome</keyword>
<proteinExistence type="predicted"/>
<dbReference type="EMBL" id="CP013244">
    <property type="protein sequence ID" value="ANP45754.1"/>
    <property type="molecule type" value="Genomic_DNA"/>
</dbReference>
<dbReference type="GO" id="GO:0009103">
    <property type="term" value="P:lipopolysaccharide biosynthetic process"/>
    <property type="evidence" value="ECO:0007669"/>
    <property type="project" value="UniProtKB-KW"/>
</dbReference>
<dbReference type="InParanoid" id="A0A1B1AGS1"/>
<evidence type="ECO:0000256" key="5">
    <source>
        <dbReference type="ARBA" id="ARBA00022985"/>
    </source>
</evidence>
<dbReference type="Proteomes" id="UP000092498">
    <property type="component" value="Chromosome"/>
</dbReference>
<evidence type="ECO:0000256" key="3">
    <source>
        <dbReference type="ARBA" id="ARBA00022679"/>
    </source>
</evidence>
<dbReference type="OrthoDB" id="9811222at2"/>
<dbReference type="FunCoup" id="A0A1B1AGS1">
    <property type="interactions" value="455"/>
</dbReference>
<organism evidence="9 10">
    <name type="scientific">Candidatus Viadribacter manganicus</name>
    <dbReference type="NCBI Taxonomy" id="1759059"/>
    <lineage>
        <taxon>Bacteria</taxon>
        <taxon>Pseudomonadati</taxon>
        <taxon>Pseudomonadota</taxon>
        <taxon>Alphaproteobacteria</taxon>
        <taxon>Hyphomonadales</taxon>
        <taxon>Hyphomonadaceae</taxon>
        <taxon>Candidatus Viadribacter</taxon>
    </lineage>
</organism>
<keyword evidence="5" id="KW-0448">Lipopolysaccharide biosynthesis</keyword>
<name>A0A1B1AGS1_9PROT</name>
<evidence type="ECO:0000256" key="6">
    <source>
        <dbReference type="ARBA" id="ARBA00022989"/>
    </source>
</evidence>
<keyword evidence="6" id="KW-1133">Transmembrane helix</keyword>
<dbReference type="AlphaFoldDB" id="A0A1B1AGS1"/>
<dbReference type="InterPro" id="IPR029044">
    <property type="entry name" value="Nucleotide-diphossugar_trans"/>
</dbReference>
<dbReference type="FunFam" id="3.90.550.10:FF:000170">
    <property type="entry name" value="Dolichol-phosphate mannosyltransferase"/>
    <property type="match status" value="1"/>
</dbReference>
<dbReference type="GO" id="GO:0099621">
    <property type="term" value="F:undecaprenyl-phosphate 4-deoxy-4-formamido-L-arabinose transferase activity"/>
    <property type="evidence" value="ECO:0007669"/>
    <property type="project" value="TreeGrafter"/>
</dbReference>
<sequence>MWTPSLFGCKGSSLSPRISIVIAVLDEAENVASVAAEIISAFENSGSFEIVFVDDGSSDDTVSRIRTLPKDLVRLVRHEKRCGKSQAVRSGVAAAHGEWIGTMDGDGQDDPVDIAKMLSLALAAGGSPLVAGVRAKRNDPWPRLVATKIGNGIRQALLNDGCPDTACGLKVFKREAFLQLPVFEGMHRFLPALFRSYGHDLVLHEVNHRPRAAGHSKYTNWGRALVGVGDLAGVMWLRSRTRAPRFVEPPSA</sequence>
<gene>
    <name evidence="9" type="ORF">ATE48_07385</name>
</gene>
<dbReference type="Pfam" id="PF00535">
    <property type="entry name" value="Glycos_transf_2"/>
    <property type="match status" value="1"/>
</dbReference>
<evidence type="ECO:0000256" key="4">
    <source>
        <dbReference type="ARBA" id="ARBA00022692"/>
    </source>
</evidence>
<keyword evidence="7" id="KW-0472">Membrane</keyword>
<dbReference type="RefSeq" id="WP_066769599.1">
    <property type="nucleotide sequence ID" value="NZ_CP013244.1"/>
</dbReference>
<dbReference type="CDD" id="cd04179">
    <property type="entry name" value="DPM_DPG-synthase_like"/>
    <property type="match status" value="1"/>
</dbReference>
<evidence type="ECO:0000313" key="9">
    <source>
        <dbReference type="EMBL" id="ANP45754.1"/>
    </source>
</evidence>
<dbReference type="STRING" id="1759059.ATE48_07385"/>
<dbReference type="Gene3D" id="3.90.550.10">
    <property type="entry name" value="Spore Coat Polysaccharide Biosynthesis Protein SpsA, Chain A"/>
    <property type="match status" value="1"/>
</dbReference>
<keyword evidence="2" id="KW-0328">Glycosyltransferase</keyword>
<keyword evidence="1" id="KW-1003">Cell membrane</keyword>
<evidence type="ECO:0000256" key="1">
    <source>
        <dbReference type="ARBA" id="ARBA00022475"/>
    </source>
</evidence>
<keyword evidence="4" id="KW-0812">Transmembrane</keyword>
<dbReference type="SUPFAM" id="SSF53448">
    <property type="entry name" value="Nucleotide-diphospho-sugar transferases"/>
    <property type="match status" value="1"/>
</dbReference>
<feature type="domain" description="Glycosyltransferase 2-like" evidence="8">
    <location>
        <begin position="19"/>
        <end position="177"/>
    </location>
</feature>
<dbReference type="InterPro" id="IPR001173">
    <property type="entry name" value="Glyco_trans_2-like"/>
</dbReference>
<dbReference type="PANTHER" id="PTHR48090">
    <property type="entry name" value="UNDECAPRENYL-PHOSPHATE 4-DEOXY-4-FORMAMIDO-L-ARABINOSE TRANSFERASE-RELATED"/>
    <property type="match status" value="1"/>
</dbReference>